<feature type="compositionally biased region" description="Basic and acidic residues" evidence="4">
    <location>
        <begin position="367"/>
        <end position="404"/>
    </location>
</feature>
<evidence type="ECO:0008006" key="7">
    <source>
        <dbReference type="Google" id="ProtNLM"/>
    </source>
</evidence>
<dbReference type="GO" id="GO:0005516">
    <property type="term" value="F:calmodulin binding"/>
    <property type="evidence" value="ECO:0007669"/>
    <property type="project" value="TreeGrafter"/>
</dbReference>
<dbReference type="SUPFAM" id="SSF50978">
    <property type="entry name" value="WD40 repeat-like"/>
    <property type="match status" value="1"/>
</dbReference>
<feature type="region of interest" description="Disordered" evidence="4">
    <location>
        <begin position="367"/>
        <end position="415"/>
    </location>
</feature>
<dbReference type="PROSITE" id="PS50082">
    <property type="entry name" value="WD_REPEATS_2"/>
    <property type="match status" value="4"/>
</dbReference>
<dbReference type="AlphaFoldDB" id="A0AAV2LK14"/>
<dbReference type="PROSITE" id="PS00678">
    <property type="entry name" value="WD_REPEATS_1"/>
    <property type="match status" value="1"/>
</dbReference>
<feature type="region of interest" description="Disordered" evidence="4">
    <location>
        <begin position="83"/>
        <end position="110"/>
    </location>
</feature>
<accession>A0AAV2LK14</accession>
<feature type="repeat" description="WD" evidence="3">
    <location>
        <begin position="226"/>
        <end position="258"/>
    </location>
</feature>
<dbReference type="EMBL" id="OZ035825">
    <property type="protein sequence ID" value="CAL1602683.1"/>
    <property type="molecule type" value="Genomic_DNA"/>
</dbReference>
<dbReference type="PANTHER" id="PTHR15653">
    <property type="entry name" value="STRIATIN"/>
    <property type="match status" value="1"/>
</dbReference>
<keyword evidence="6" id="KW-1185">Reference proteome</keyword>
<gene>
    <name evidence="5" type="ORF">KC01_LOCUS30431</name>
</gene>
<feature type="repeat" description="WD" evidence="3">
    <location>
        <begin position="443"/>
        <end position="484"/>
    </location>
</feature>
<dbReference type="InterPro" id="IPR001680">
    <property type="entry name" value="WD40_rpt"/>
</dbReference>
<organism evidence="5 6">
    <name type="scientific">Knipowitschia caucasica</name>
    <name type="common">Caucasian dwarf goby</name>
    <name type="synonym">Pomatoschistus caucasicus</name>
    <dbReference type="NCBI Taxonomy" id="637954"/>
    <lineage>
        <taxon>Eukaryota</taxon>
        <taxon>Metazoa</taxon>
        <taxon>Chordata</taxon>
        <taxon>Craniata</taxon>
        <taxon>Vertebrata</taxon>
        <taxon>Euteleostomi</taxon>
        <taxon>Actinopterygii</taxon>
        <taxon>Neopterygii</taxon>
        <taxon>Teleostei</taxon>
        <taxon>Neoteleostei</taxon>
        <taxon>Acanthomorphata</taxon>
        <taxon>Gobiaria</taxon>
        <taxon>Gobiiformes</taxon>
        <taxon>Gobioidei</taxon>
        <taxon>Gobiidae</taxon>
        <taxon>Gobiinae</taxon>
        <taxon>Knipowitschia</taxon>
    </lineage>
</organism>
<proteinExistence type="predicted"/>
<name>A0AAV2LK14_KNICA</name>
<dbReference type="CDD" id="cd00200">
    <property type="entry name" value="WD40"/>
    <property type="match status" value="1"/>
</dbReference>
<keyword evidence="1 3" id="KW-0853">WD repeat</keyword>
<evidence type="ECO:0000313" key="6">
    <source>
        <dbReference type="Proteomes" id="UP001497482"/>
    </source>
</evidence>
<evidence type="ECO:0000256" key="2">
    <source>
        <dbReference type="ARBA" id="ARBA00022737"/>
    </source>
</evidence>
<feature type="repeat" description="WD" evidence="3">
    <location>
        <begin position="173"/>
        <end position="214"/>
    </location>
</feature>
<dbReference type="Gene3D" id="2.130.10.10">
    <property type="entry name" value="YVTN repeat-like/Quinoprotein amine dehydrogenase"/>
    <property type="match status" value="3"/>
</dbReference>
<dbReference type="PRINTS" id="PR00320">
    <property type="entry name" value="GPROTEINBRPT"/>
</dbReference>
<dbReference type="InterPro" id="IPR036322">
    <property type="entry name" value="WD40_repeat_dom_sf"/>
</dbReference>
<protein>
    <recommendedName>
        <fullName evidence="7">Striatin</fullName>
    </recommendedName>
</protein>
<feature type="compositionally biased region" description="Basic and acidic residues" evidence="4">
    <location>
        <begin position="100"/>
        <end position="110"/>
    </location>
</feature>
<dbReference type="Proteomes" id="UP001497482">
    <property type="component" value="Chromosome 3"/>
</dbReference>
<dbReference type="GO" id="GO:0051721">
    <property type="term" value="F:protein phosphatase 2A binding"/>
    <property type="evidence" value="ECO:0007669"/>
    <property type="project" value="TreeGrafter"/>
</dbReference>
<evidence type="ECO:0000256" key="1">
    <source>
        <dbReference type="ARBA" id="ARBA00022574"/>
    </source>
</evidence>
<dbReference type="InterPro" id="IPR019775">
    <property type="entry name" value="WD40_repeat_CS"/>
</dbReference>
<dbReference type="InterPro" id="IPR020472">
    <property type="entry name" value="WD40_PAC1"/>
</dbReference>
<keyword evidence="2" id="KW-0677">Repeat</keyword>
<dbReference type="InterPro" id="IPR051488">
    <property type="entry name" value="WD_repeat_striatin"/>
</dbReference>
<evidence type="ECO:0000313" key="5">
    <source>
        <dbReference type="EMBL" id="CAL1602683.1"/>
    </source>
</evidence>
<dbReference type="Pfam" id="PF00400">
    <property type="entry name" value="WD40"/>
    <property type="match status" value="5"/>
</dbReference>
<evidence type="ECO:0000256" key="3">
    <source>
        <dbReference type="PROSITE-ProRule" id="PRU00221"/>
    </source>
</evidence>
<dbReference type="InterPro" id="IPR015943">
    <property type="entry name" value="WD40/YVTN_repeat-like_dom_sf"/>
</dbReference>
<dbReference type="GO" id="GO:0070016">
    <property type="term" value="F:armadillo repeat domain binding"/>
    <property type="evidence" value="ECO:0007669"/>
    <property type="project" value="TreeGrafter"/>
</dbReference>
<sequence length="521" mass="56791">MVRRHSTVSSSSSEDTEEALRGFDFLCSSEDSATSDLDLSLGRSWDQSVIEELKEQYKRERRGKKGVKRPNRSKLQDMLSNLREAEDLSPGPPRSGVGRFSEDQGRPEHESVFAASQGKSFLLGPVDEAVSLDLGLGELAGITVSNECEASEYEVPVSSVDSVRRTWSQKFSLRSHLDSVRSVVFHPTEPLLLTSSEDHTLKLWNLHKASPSKKCAALDVEPIYTFRAHSAAVLSSVMSSSGDQFFSGGADGAIYSWNTPSATTDPYDAYEPNVLRGALSGHSDAVWGVAYSSAHQHLISCSADGTVRVWDATETRPALAVIRAPELGAPSSVALLASDPALVVCSFTSGAIALINLETQQQVLRLETETREETREETGPGTREETGPGSREETGHETRPETRPETGINQVLSHPSLPLSIAAGEDRQIRFYDNNTGKQVHSMVAHLDSVTCLSVDPNGLYLLSGSHDCSVRLWSLDSRTCVQEFTAHRRKFHESIHSVSFHHTLGYMSSGGSDGLAKVYV</sequence>
<evidence type="ECO:0000256" key="4">
    <source>
        <dbReference type="SAM" id="MobiDB-lite"/>
    </source>
</evidence>
<dbReference type="GO" id="GO:0044877">
    <property type="term" value="F:protein-containing complex binding"/>
    <property type="evidence" value="ECO:0007669"/>
    <property type="project" value="TreeGrafter"/>
</dbReference>
<dbReference type="SMART" id="SM00320">
    <property type="entry name" value="WD40"/>
    <property type="match status" value="6"/>
</dbReference>
<dbReference type="PROSITE" id="PS50294">
    <property type="entry name" value="WD_REPEATS_REGION"/>
    <property type="match status" value="4"/>
</dbReference>
<dbReference type="GO" id="GO:0030425">
    <property type="term" value="C:dendrite"/>
    <property type="evidence" value="ECO:0007669"/>
    <property type="project" value="TreeGrafter"/>
</dbReference>
<dbReference type="FunFam" id="2.130.10.10:FF:000079">
    <property type="entry name" value="striatin isoform X1"/>
    <property type="match status" value="1"/>
</dbReference>
<feature type="repeat" description="WD" evidence="3">
    <location>
        <begin position="279"/>
        <end position="320"/>
    </location>
</feature>
<dbReference type="PANTHER" id="PTHR15653:SF2">
    <property type="entry name" value="STRIATIN"/>
    <property type="match status" value="1"/>
</dbReference>
<reference evidence="5 6" key="1">
    <citation type="submission" date="2024-04" db="EMBL/GenBank/DDBJ databases">
        <authorList>
            <person name="Waldvogel A.-M."/>
            <person name="Schoenle A."/>
        </authorList>
    </citation>
    <scope>NUCLEOTIDE SEQUENCE [LARGE SCALE GENOMIC DNA]</scope>
</reference>